<proteinExistence type="predicted"/>
<evidence type="ECO:0000313" key="1">
    <source>
        <dbReference type="EMBL" id="OWY93856.1"/>
    </source>
</evidence>
<reference evidence="2" key="1">
    <citation type="submission" date="2017-03" db="EMBL/GenBank/DDBJ databases">
        <title>Phytopthora megakarya and P. palmivora, two closely related causual agents of cacao black pod achieved similar genome size and gene model numbers by different mechanisms.</title>
        <authorList>
            <person name="Ali S."/>
            <person name="Shao J."/>
            <person name="Larry D.J."/>
            <person name="Kronmiller B."/>
            <person name="Shen D."/>
            <person name="Strem M.D."/>
            <person name="Melnick R.L."/>
            <person name="Guiltinan M.J."/>
            <person name="Tyler B.M."/>
            <person name="Meinhardt L.W."/>
            <person name="Bailey B.A."/>
        </authorList>
    </citation>
    <scope>NUCLEOTIDE SEQUENCE [LARGE SCALE GENOMIC DNA]</scope>
    <source>
        <strain evidence="2">zdho120</strain>
    </source>
</reference>
<organism evidence="1 2">
    <name type="scientific">Phytophthora megakarya</name>
    <dbReference type="NCBI Taxonomy" id="4795"/>
    <lineage>
        <taxon>Eukaryota</taxon>
        <taxon>Sar</taxon>
        <taxon>Stramenopiles</taxon>
        <taxon>Oomycota</taxon>
        <taxon>Peronosporomycetes</taxon>
        <taxon>Peronosporales</taxon>
        <taxon>Peronosporaceae</taxon>
        <taxon>Phytophthora</taxon>
    </lineage>
</organism>
<accession>A0A225UMT3</accession>
<dbReference type="OrthoDB" id="115956at2759"/>
<dbReference type="Proteomes" id="UP000198211">
    <property type="component" value="Unassembled WGS sequence"/>
</dbReference>
<protein>
    <submittedName>
        <fullName evidence="1">Uncharacterized protein</fullName>
    </submittedName>
</protein>
<keyword evidence="2" id="KW-1185">Reference proteome</keyword>
<sequence>MDQVGPIRGGDGIQVQVGPVVQRVGGGSEQRTLVRRGEQVEAVAEPTLQLDDDTIIKAQQRSKFVQRMVALKTYDGMQMSQRHGLVVIGTVRGQRVILPPELWPRAFKEAHDSIWAGHLRATHTQARCTGGQDFSKKFVDGYQGVKNVAAERLGHEK</sequence>
<dbReference type="EMBL" id="NBNE01015322">
    <property type="protein sequence ID" value="OWY93856.1"/>
    <property type="molecule type" value="Genomic_DNA"/>
</dbReference>
<comment type="caution">
    <text evidence="1">The sequence shown here is derived from an EMBL/GenBank/DDBJ whole genome shotgun (WGS) entry which is preliminary data.</text>
</comment>
<evidence type="ECO:0000313" key="2">
    <source>
        <dbReference type="Proteomes" id="UP000198211"/>
    </source>
</evidence>
<name>A0A225UMT3_9STRA</name>
<dbReference type="AlphaFoldDB" id="A0A225UMT3"/>
<gene>
    <name evidence="1" type="ORF">PHMEG_00036589</name>
</gene>